<evidence type="ECO:0000313" key="2">
    <source>
        <dbReference type="WBParaSite" id="ALUE_0000782701-mRNA-1"/>
    </source>
</evidence>
<name>A0A0M3HX43_ASCLU</name>
<dbReference type="WBParaSite" id="ALUE_0000782701-mRNA-1">
    <property type="protein sequence ID" value="ALUE_0000782701-mRNA-1"/>
    <property type="gene ID" value="ALUE_0000782701"/>
</dbReference>
<organism evidence="1 2">
    <name type="scientific">Ascaris lumbricoides</name>
    <name type="common">Giant roundworm</name>
    <dbReference type="NCBI Taxonomy" id="6252"/>
    <lineage>
        <taxon>Eukaryota</taxon>
        <taxon>Metazoa</taxon>
        <taxon>Ecdysozoa</taxon>
        <taxon>Nematoda</taxon>
        <taxon>Chromadorea</taxon>
        <taxon>Rhabditida</taxon>
        <taxon>Spirurina</taxon>
        <taxon>Ascaridomorpha</taxon>
        <taxon>Ascaridoidea</taxon>
        <taxon>Ascarididae</taxon>
        <taxon>Ascaris</taxon>
    </lineage>
</organism>
<reference evidence="2" key="1">
    <citation type="submission" date="2017-02" db="UniProtKB">
        <authorList>
            <consortium name="WormBaseParasite"/>
        </authorList>
    </citation>
    <scope>IDENTIFICATION</scope>
</reference>
<dbReference type="AlphaFoldDB" id="A0A0M3HX43"/>
<proteinExistence type="predicted"/>
<dbReference type="Proteomes" id="UP000036681">
    <property type="component" value="Unplaced"/>
</dbReference>
<protein>
    <submittedName>
        <fullName evidence="2">Uncharacterized protein</fullName>
    </submittedName>
</protein>
<accession>A0A0M3HX43</accession>
<keyword evidence="1" id="KW-1185">Reference proteome</keyword>
<evidence type="ECO:0000313" key="1">
    <source>
        <dbReference type="Proteomes" id="UP000036681"/>
    </source>
</evidence>
<sequence>MFAGLRCWPKSREGCELVEWDPRLLSGPQLYEKAALTMRMTLIKQYEDEEIASFVKYQLRRRTFTTSIVITAQI</sequence>